<gene>
    <name evidence="9" type="ORF">AJ79_10159</name>
</gene>
<evidence type="ECO:0000256" key="1">
    <source>
        <dbReference type="ARBA" id="ARBA00022679"/>
    </source>
</evidence>
<dbReference type="InterPro" id="IPR001841">
    <property type="entry name" value="Znf_RING"/>
</dbReference>
<feature type="zinc finger region" description="C3H1-type" evidence="5">
    <location>
        <begin position="18"/>
        <end position="45"/>
    </location>
</feature>
<dbReference type="PROSITE" id="PS00518">
    <property type="entry name" value="ZF_RING_1"/>
    <property type="match status" value="1"/>
</dbReference>
<dbReference type="OrthoDB" id="250836at2759"/>
<keyword evidence="3 5" id="KW-0863">Zinc-finger</keyword>
<evidence type="ECO:0000256" key="2">
    <source>
        <dbReference type="ARBA" id="ARBA00022723"/>
    </source>
</evidence>
<evidence type="ECO:0000259" key="7">
    <source>
        <dbReference type="PROSITE" id="PS50089"/>
    </source>
</evidence>
<evidence type="ECO:0000313" key="10">
    <source>
        <dbReference type="Proteomes" id="UP000223968"/>
    </source>
</evidence>
<organism evidence="9 10">
    <name type="scientific">Helicocarpus griseus UAMH5409</name>
    <dbReference type="NCBI Taxonomy" id="1447875"/>
    <lineage>
        <taxon>Eukaryota</taxon>
        <taxon>Fungi</taxon>
        <taxon>Dikarya</taxon>
        <taxon>Ascomycota</taxon>
        <taxon>Pezizomycotina</taxon>
        <taxon>Eurotiomycetes</taxon>
        <taxon>Eurotiomycetidae</taxon>
        <taxon>Onygenales</taxon>
        <taxon>Ajellomycetaceae</taxon>
        <taxon>Helicocarpus</taxon>
    </lineage>
</organism>
<dbReference type="GO" id="GO:0008270">
    <property type="term" value="F:zinc ion binding"/>
    <property type="evidence" value="ECO:0007669"/>
    <property type="project" value="UniProtKB-KW"/>
</dbReference>
<dbReference type="PANTHER" id="PTHR11224:SF10">
    <property type="entry name" value="IP09428P-RELATED"/>
    <property type="match status" value="1"/>
</dbReference>
<evidence type="ECO:0000313" key="9">
    <source>
        <dbReference type="EMBL" id="PGG95259.1"/>
    </source>
</evidence>
<dbReference type="EMBL" id="PDNB01000370">
    <property type="protein sequence ID" value="PGG95259.1"/>
    <property type="molecule type" value="Genomic_DNA"/>
</dbReference>
<dbReference type="Proteomes" id="UP000223968">
    <property type="component" value="Unassembled WGS sequence"/>
</dbReference>
<feature type="compositionally biased region" description="Low complexity" evidence="6">
    <location>
        <begin position="170"/>
        <end position="181"/>
    </location>
</feature>
<dbReference type="PROSITE" id="PS50103">
    <property type="entry name" value="ZF_C3H1"/>
    <property type="match status" value="2"/>
</dbReference>
<feature type="domain" description="RING-type" evidence="7">
    <location>
        <begin position="92"/>
        <end position="151"/>
    </location>
</feature>
<feature type="region of interest" description="Disordered" evidence="6">
    <location>
        <begin position="161"/>
        <end position="200"/>
    </location>
</feature>
<dbReference type="CDD" id="cd16521">
    <property type="entry name" value="RING-HC_MKRN"/>
    <property type="match status" value="1"/>
</dbReference>
<evidence type="ECO:0000256" key="6">
    <source>
        <dbReference type="SAM" id="MobiDB-lite"/>
    </source>
</evidence>
<protein>
    <submittedName>
        <fullName evidence="9">Uncharacterized protein</fullName>
    </submittedName>
</protein>
<dbReference type="AlphaFoldDB" id="A0A2B7WF90"/>
<reference evidence="9 10" key="1">
    <citation type="submission" date="2017-10" db="EMBL/GenBank/DDBJ databases">
        <title>Comparative genomics in systemic dimorphic fungi from Ajellomycetaceae.</title>
        <authorList>
            <person name="Munoz J.F."/>
            <person name="Mcewen J.G."/>
            <person name="Clay O.K."/>
            <person name="Cuomo C.A."/>
        </authorList>
    </citation>
    <scope>NUCLEOTIDE SEQUENCE [LARGE SCALE GENOMIC DNA]</scope>
    <source>
        <strain evidence="9 10">UAMH5409</strain>
    </source>
</reference>
<dbReference type="PANTHER" id="PTHR11224">
    <property type="entry name" value="MAKORIN-RELATED"/>
    <property type="match status" value="1"/>
</dbReference>
<dbReference type="InterPro" id="IPR017907">
    <property type="entry name" value="Znf_RING_CS"/>
</dbReference>
<dbReference type="InterPro" id="IPR000571">
    <property type="entry name" value="Znf_CCCH"/>
</dbReference>
<dbReference type="PROSITE" id="PS50089">
    <property type="entry name" value="ZF_RING_2"/>
    <property type="match status" value="1"/>
</dbReference>
<keyword evidence="4 5" id="KW-0862">Zinc</keyword>
<feature type="domain" description="C3H1-type" evidence="8">
    <location>
        <begin position="18"/>
        <end position="45"/>
    </location>
</feature>
<dbReference type="InterPro" id="IPR013083">
    <property type="entry name" value="Znf_RING/FYVE/PHD"/>
</dbReference>
<dbReference type="GO" id="GO:0000209">
    <property type="term" value="P:protein polyubiquitination"/>
    <property type="evidence" value="ECO:0007669"/>
    <property type="project" value="InterPro"/>
</dbReference>
<keyword evidence="2 5" id="KW-0479">Metal-binding</keyword>
<accession>A0A2B7WF90</accession>
<dbReference type="SMART" id="SM00184">
    <property type="entry name" value="RING"/>
    <property type="match status" value="1"/>
</dbReference>
<evidence type="ECO:0000256" key="3">
    <source>
        <dbReference type="ARBA" id="ARBA00022771"/>
    </source>
</evidence>
<dbReference type="STRING" id="1447875.A0A2B7WF90"/>
<dbReference type="SUPFAM" id="SSF57850">
    <property type="entry name" value="RING/U-box"/>
    <property type="match status" value="1"/>
</dbReference>
<feature type="domain" description="C3H1-type" evidence="8">
    <location>
        <begin position="211"/>
        <end position="263"/>
    </location>
</feature>
<dbReference type="InterPro" id="IPR036855">
    <property type="entry name" value="Znf_CCCH_sf"/>
</dbReference>
<evidence type="ECO:0000259" key="8">
    <source>
        <dbReference type="PROSITE" id="PS50103"/>
    </source>
</evidence>
<keyword evidence="1" id="KW-0808">Transferase</keyword>
<feature type="zinc finger region" description="C3H1-type" evidence="5">
    <location>
        <begin position="211"/>
        <end position="263"/>
    </location>
</feature>
<dbReference type="SUPFAM" id="SSF90229">
    <property type="entry name" value="CCCH zinc finger"/>
    <property type="match status" value="1"/>
</dbReference>
<evidence type="ECO:0000256" key="5">
    <source>
        <dbReference type="PROSITE-ProRule" id="PRU00723"/>
    </source>
</evidence>
<dbReference type="GO" id="GO:0061630">
    <property type="term" value="F:ubiquitin protein ligase activity"/>
    <property type="evidence" value="ECO:0007669"/>
    <property type="project" value="InterPro"/>
</dbReference>
<keyword evidence="10" id="KW-1185">Reference proteome</keyword>
<dbReference type="InterPro" id="IPR018957">
    <property type="entry name" value="Znf_C3HC4_RING-type"/>
</dbReference>
<dbReference type="Gene3D" id="1.20.120.1350">
    <property type="entry name" value="Pneumovirus matrix protein 2 (M2), zinc-binding domain"/>
    <property type="match status" value="1"/>
</dbReference>
<proteinExistence type="predicted"/>
<name>A0A2B7WF90_9EURO</name>
<dbReference type="Pfam" id="PF00097">
    <property type="entry name" value="zf-C3HC4"/>
    <property type="match status" value="1"/>
</dbReference>
<evidence type="ECO:0000256" key="4">
    <source>
        <dbReference type="ARBA" id="ARBA00022833"/>
    </source>
</evidence>
<comment type="caution">
    <text evidence="9">The sequence shown here is derived from an EMBL/GenBank/DDBJ whole genome shotgun (WGS) entry which is preliminary data.</text>
</comment>
<dbReference type="SMART" id="SM00356">
    <property type="entry name" value="ZnF_C3H1"/>
    <property type="match status" value="2"/>
</dbReference>
<dbReference type="Gene3D" id="3.30.40.10">
    <property type="entry name" value="Zinc/RING finger domain, C3HC4 (zinc finger)"/>
    <property type="match status" value="1"/>
</dbReference>
<dbReference type="InterPro" id="IPR045072">
    <property type="entry name" value="MKRN-like"/>
</dbReference>
<sequence>MESATQPAPTPAPRARLPPKQVDCKWWKRGHCRRGSECYFRHDEALAGVDKLPERPTAGPVNNVNNGAAVADATAEQAAPTAANPSQENLECGICMENPTIFGLLINCDHIFCLDCIRGWRSSVGNTAEDVVDSADTNVSRKATKTCPLCRVKSEYVVPSSVFPTPPEAPTSTAAGETASTNDSTENERPDNTRRPANPAKAKIIDKYLARLKAIPCRYFEESIQRWQALPLVEDPSTGCLLPPKFSGECLFGNECHFAHIHPLTKEPYIFTKKEITTMKRANHARRAREIRRAIRGQRRMRGHRELHEMLEAMSVEDGYASSTSDYPAVLEDNPDILMEAGVVFYDMLAGPASLVMGEDDEIFD</sequence>